<feature type="transmembrane region" description="Helical" evidence="2">
    <location>
        <begin position="233"/>
        <end position="254"/>
    </location>
</feature>
<keyword evidence="2" id="KW-0812">Transmembrane</keyword>
<feature type="region of interest" description="Disordered" evidence="1">
    <location>
        <begin position="632"/>
        <end position="654"/>
    </location>
</feature>
<proteinExistence type="predicted"/>
<reference evidence="3 4" key="1">
    <citation type="submission" date="2020-08" db="EMBL/GenBank/DDBJ databases">
        <title>Sequencing the genomes of 1000 actinobacteria strains.</title>
        <authorList>
            <person name="Klenk H.-P."/>
        </authorList>
    </citation>
    <scope>NUCLEOTIDE SEQUENCE [LARGE SCALE GENOMIC DNA]</scope>
    <source>
        <strain evidence="3 4">DSM 28967</strain>
    </source>
</reference>
<evidence type="ECO:0000256" key="1">
    <source>
        <dbReference type="SAM" id="MobiDB-lite"/>
    </source>
</evidence>
<evidence type="ECO:0000256" key="2">
    <source>
        <dbReference type="SAM" id="Phobius"/>
    </source>
</evidence>
<feature type="transmembrane region" description="Helical" evidence="2">
    <location>
        <begin position="206"/>
        <end position="226"/>
    </location>
</feature>
<keyword evidence="4" id="KW-1185">Reference proteome</keyword>
<dbReference type="AlphaFoldDB" id="A0A7W9MWQ1"/>
<name>A0A7W9MWQ1_9ACTN</name>
<gene>
    <name evidence="3" type="ORF">HDA39_005264</name>
</gene>
<feature type="transmembrane region" description="Helical" evidence="2">
    <location>
        <begin position="158"/>
        <end position="178"/>
    </location>
</feature>
<protein>
    <submittedName>
        <fullName evidence="3">Uncharacterized protein</fullName>
    </submittedName>
</protein>
<dbReference type="EMBL" id="JACHMY010000001">
    <property type="protein sequence ID" value="MBB5838530.1"/>
    <property type="molecule type" value="Genomic_DNA"/>
</dbReference>
<organism evidence="3 4">
    <name type="scientific">Kribbella italica</name>
    <dbReference type="NCBI Taxonomy" id="1540520"/>
    <lineage>
        <taxon>Bacteria</taxon>
        <taxon>Bacillati</taxon>
        <taxon>Actinomycetota</taxon>
        <taxon>Actinomycetes</taxon>
        <taxon>Propionibacteriales</taxon>
        <taxon>Kribbellaceae</taxon>
        <taxon>Kribbella</taxon>
    </lineage>
</organism>
<feature type="transmembrane region" description="Helical" evidence="2">
    <location>
        <begin position="93"/>
        <end position="111"/>
    </location>
</feature>
<accession>A0A7W9MWQ1</accession>
<feature type="transmembrane region" description="Helical" evidence="2">
    <location>
        <begin position="31"/>
        <end position="50"/>
    </location>
</feature>
<feature type="transmembrane region" description="Helical" evidence="2">
    <location>
        <begin position="62"/>
        <end position="81"/>
    </location>
</feature>
<dbReference type="Proteomes" id="UP000549971">
    <property type="component" value="Unassembled WGS sequence"/>
</dbReference>
<sequence>MVAVVSVLLPGPASTGCYLWRATTQPVGGRGPALALPLAIIVVVLADRLWADRIAVRRQVRGWAAVGLTVLTAVVWTGLVVQGRSGCATSPAVIGVVVSGVLAASVCAHWATRNVPVDELLPERPEKSSDEPLNQSELRATFVQLCDFVTAGPPRRSAAALLTAAAAALLLLSTLLPWRALVDPVALGPAGAEAGLLRSQLWELSYALPWAVLVAVLALGTLALSSTFVRRPAAAATGALTVAGTLHSLIQLPPSLPDGVGYRPGIGAWVALSLGALLVVLALLPLRQLPLVAAAALVGVLGGLLVPRATAASYEPEVVAGSPHRLLNLNGGQLEDPLGMRVAIGTSDPLDSIAGNLDGSSGEWLLGRTGSEGSTVFAYADGVALPQVALSHGATPPALLGVADHRMLLLAGGAGNRPWAVLSVPLDLVSADISLSHRDPDGRYYVTPGVEVLASGTGPALTHRNADRSIVIWGGTSSWEIPATALRPGMKLDDFLVNPGPGAPGNSVSHGPDGTVAWRTSQTGLALRRPGAGAVQLAGVAPAGCPLSGDMASSSLTVEAFAVDVRGNLWIGGSAVTAVVTPDGVLRPLPTRVAGVDSIEARPDGSVVLGVSPGGGDQVLVVPDAAASAASYPAAGEPSARCDRRKPAGGSTPYRVSVVSPVPVVDPPVDVEGQAGKAVPGSGSQLALDAGGRLVRMRVPNAAHVWAPDGRGGLWWTVASRSKPSTELGVHLKAGRATVVRDPLPSSPEQRGESAAAAGDLLVSAIGGGQYNFYGAAVKRLQVKGKLRALVQLPSDAIAMVVDERLVQVEPDGRETVLLGGSSTGWPVSAPGVPAAERTTDGSWFTGPDGRPWVYDGTHLTRVDGPGRVTVIAGPADGVPQAADEVTVVGSTLYFELGHDVIRLEVR</sequence>
<comment type="caution">
    <text evidence="3">The sequence shown here is derived from an EMBL/GenBank/DDBJ whole genome shotgun (WGS) entry which is preliminary data.</text>
</comment>
<keyword evidence="2" id="KW-1133">Transmembrane helix</keyword>
<feature type="transmembrane region" description="Helical" evidence="2">
    <location>
        <begin position="266"/>
        <end position="284"/>
    </location>
</feature>
<keyword evidence="2" id="KW-0472">Membrane</keyword>
<evidence type="ECO:0000313" key="3">
    <source>
        <dbReference type="EMBL" id="MBB5838530.1"/>
    </source>
</evidence>
<evidence type="ECO:0000313" key="4">
    <source>
        <dbReference type="Proteomes" id="UP000549971"/>
    </source>
</evidence>
<dbReference type="RefSeq" id="WP_184799398.1">
    <property type="nucleotide sequence ID" value="NZ_JACHMY010000001.1"/>
</dbReference>
<feature type="transmembrane region" description="Helical" evidence="2">
    <location>
        <begin position="291"/>
        <end position="309"/>
    </location>
</feature>